<dbReference type="AlphaFoldDB" id="A0AAW8QYC1"/>
<dbReference type="RefSeq" id="WP_311360948.1">
    <property type="nucleotide sequence ID" value="NZ_JAVRIE010000002.1"/>
</dbReference>
<name>A0AAW8QYC1_9ALTE</name>
<dbReference type="InterPro" id="IPR050706">
    <property type="entry name" value="Cyclic-di-GMP_PDE-like"/>
</dbReference>
<feature type="transmembrane region" description="Helical" evidence="1">
    <location>
        <begin position="241"/>
        <end position="261"/>
    </location>
</feature>
<feature type="domain" description="PAS" evidence="2">
    <location>
        <begin position="426"/>
        <end position="467"/>
    </location>
</feature>
<dbReference type="InterPro" id="IPR011623">
    <property type="entry name" value="7TMR_DISM_rcpt_extracell_dom1"/>
</dbReference>
<dbReference type="InterPro" id="IPR035919">
    <property type="entry name" value="EAL_sf"/>
</dbReference>
<dbReference type="Pfam" id="PF00563">
    <property type="entry name" value="EAL"/>
    <property type="match status" value="1"/>
</dbReference>
<dbReference type="EMBL" id="JAVRIE010000002">
    <property type="protein sequence ID" value="MDT0582168.1"/>
    <property type="molecule type" value="Genomic_DNA"/>
</dbReference>
<feature type="transmembrane region" description="Helical" evidence="1">
    <location>
        <begin position="325"/>
        <end position="344"/>
    </location>
</feature>
<gene>
    <name evidence="5" type="ORF">RM544_06440</name>
</gene>
<dbReference type="Proteomes" id="UP001249020">
    <property type="component" value="Unassembled WGS sequence"/>
</dbReference>
<evidence type="ECO:0000313" key="6">
    <source>
        <dbReference type="Proteomes" id="UP001249020"/>
    </source>
</evidence>
<proteinExistence type="predicted"/>
<organism evidence="5 6">
    <name type="scientific">Brumicola blandensis</name>
    <dbReference type="NCBI Taxonomy" id="3075611"/>
    <lineage>
        <taxon>Bacteria</taxon>
        <taxon>Pseudomonadati</taxon>
        <taxon>Pseudomonadota</taxon>
        <taxon>Gammaproteobacteria</taxon>
        <taxon>Alteromonadales</taxon>
        <taxon>Alteromonadaceae</taxon>
        <taxon>Brumicola</taxon>
    </lineage>
</organism>
<evidence type="ECO:0000256" key="1">
    <source>
        <dbReference type="SAM" id="Phobius"/>
    </source>
</evidence>
<evidence type="ECO:0000259" key="4">
    <source>
        <dbReference type="PROSITE" id="PS50887"/>
    </source>
</evidence>
<feature type="domain" description="EAL" evidence="3">
    <location>
        <begin position="726"/>
        <end position="981"/>
    </location>
</feature>
<dbReference type="PANTHER" id="PTHR33121:SF23">
    <property type="entry name" value="CYCLIC DI-GMP PHOSPHODIESTERASE PDEB"/>
    <property type="match status" value="1"/>
</dbReference>
<dbReference type="GO" id="GO:0071111">
    <property type="term" value="F:cyclic-guanylate-specific phosphodiesterase activity"/>
    <property type="evidence" value="ECO:0007669"/>
    <property type="project" value="InterPro"/>
</dbReference>
<dbReference type="PROSITE" id="PS50112">
    <property type="entry name" value="PAS"/>
    <property type="match status" value="1"/>
</dbReference>
<dbReference type="InterPro" id="IPR035965">
    <property type="entry name" value="PAS-like_dom_sf"/>
</dbReference>
<dbReference type="Pfam" id="PF07696">
    <property type="entry name" value="7TMR-DISMED2"/>
    <property type="match status" value="1"/>
</dbReference>
<dbReference type="InterPro" id="IPR000160">
    <property type="entry name" value="GGDEF_dom"/>
</dbReference>
<dbReference type="Gene3D" id="2.60.40.2380">
    <property type="match status" value="1"/>
</dbReference>
<evidence type="ECO:0000259" key="3">
    <source>
        <dbReference type="PROSITE" id="PS50883"/>
    </source>
</evidence>
<dbReference type="Pfam" id="PF00990">
    <property type="entry name" value="GGDEF"/>
    <property type="match status" value="1"/>
</dbReference>
<dbReference type="InterPro" id="IPR011622">
    <property type="entry name" value="7TMR_DISM_rcpt_extracell_dom2"/>
</dbReference>
<dbReference type="CDD" id="cd01948">
    <property type="entry name" value="EAL"/>
    <property type="match status" value="1"/>
</dbReference>
<dbReference type="PANTHER" id="PTHR33121">
    <property type="entry name" value="CYCLIC DI-GMP PHOSPHODIESTERASE PDEF"/>
    <property type="match status" value="1"/>
</dbReference>
<dbReference type="InterPro" id="IPR029787">
    <property type="entry name" value="Nucleotide_cyclase"/>
</dbReference>
<evidence type="ECO:0000259" key="2">
    <source>
        <dbReference type="PROSITE" id="PS50112"/>
    </source>
</evidence>
<dbReference type="SUPFAM" id="SSF141868">
    <property type="entry name" value="EAL domain-like"/>
    <property type="match status" value="1"/>
</dbReference>
<dbReference type="NCBIfam" id="TIGR00229">
    <property type="entry name" value="sensory_box"/>
    <property type="match status" value="1"/>
</dbReference>
<accession>A0AAW8QYC1</accession>
<feature type="transmembrane region" description="Helical" evidence="1">
    <location>
        <begin position="211"/>
        <end position="234"/>
    </location>
</feature>
<reference evidence="5 6" key="1">
    <citation type="submission" date="2023-09" db="EMBL/GenBank/DDBJ databases">
        <authorList>
            <person name="Rey-Velasco X."/>
        </authorList>
    </citation>
    <scope>NUCLEOTIDE SEQUENCE [LARGE SCALE GENOMIC DNA]</scope>
    <source>
        <strain evidence="5 6">W409</strain>
    </source>
</reference>
<dbReference type="Gene3D" id="3.20.20.450">
    <property type="entry name" value="EAL domain"/>
    <property type="match status" value="1"/>
</dbReference>
<dbReference type="SUPFAM" id="SSF55073">
    <property type="entry name" value="Nucleotide cyclase"/>
    <property type="match status" value="1"/>
</dbReference>
<feature type="transmembrane region" description="Helical" evidence="1">
    <location>
        <begin position="300"/>
        <end position="319"/>
    </location>
</feature>
<dbReference type="SUPFAM" id="SSF55785">
    <property type="entry name" value="PYP-like sensor domain (PAS domain)"/>
    <property type="match status" value="1"/>
</dbReference>
<keyword evidence="1" id="KW-1133">Transmembrane helix</keyword>
<feature type="transmembrane region" description="Helical" evidence="1">
    <location>
        <begin position="267"/>
        <end position="288"/>
    </location>
</feature>
<dbReference type="SMART" id="SM00267">
    <property type="entry name" value="GGDEF"/>
    <property type="match status" value="1"/>
</dbReference>
<evidence type="ECO:0000313" key="5">
    <source>
        <dbReference type="EMBL" id="MDT0582168.1"/>
    </source>
</evidence>
<dbReference type="Pfam" id="PF07695">
    <property type="entry name" value="7TMR-DISM_7TM"/>
    <property type="match status" value="1"/>
</dbReference>
<dbReference type="Gene3D" id="3.30.70.270">
    <property type="match status" value="1"/>
</dbReference>
<dbReference type="NCBIfam" id="TIGR00254">
    <property type="entry name" value="GGDEF"/>
    <property type="match status" value="1"/>
</dbReference>
<dbReference type="PROSITE" id="PS50883">
    <property type="entry name" value="EAL"/>
    <property type="match status" value="1"/>
</dbReference>
<dbReference type="InterPro" id="IPR000014">
    <property type="entry name" value="PAS"/>
</dbReference>
<dbReference type="SMART" id="SM00052">
    <property type="entry name" value="EAL"/>
    <property type="match status" value="1"/>
</dbReference>
<keyword evidence="1" id="KW-0472">Membrane</keyword>
<feature type="transmembrane region" description="Helical" evidence="1">
    <location>
        <begin position="383"/>
        <end position="406"/>
    </location>
</feature>
<feature type="transmembrane region" description="Helical" evidence="1">
    <location>
        <begin position="356"/>
        <end position="377"/>
    </location>
</feature>
<dbReference type="PROSITE" id="PS50887">
    <property type="entry name" value="GGDEF"/>
    <property type="match status" value="1"/>
</dbReference>
<dbReference type="Gene3D" id="3.30.450.20">
    <property type="entry name" value="PAS domain"/>
    <property type="match status" value="1"/>
</dbReference>
<keyword evidence="1" id="KW-0812">Transmembrane</keyword>
<feature type="domain" description="GGDEF" evidence="4">
    <location>
        <begin position="582"/>
        <end position="715"/>
    </location>
</feature>
<dbReference type="CDD" id="cd01949">
    <property type="entry name" value="GGDEF"/>
    <property type="match status" value="1"/>
</dbReference>
<keyword evidence="6" id="KW-1185">Reference proteome</keyword>
<dbReference type="InterPro" id="IPR001633">
    <property type="entry name" value="EAL_dom"/>
</dbReference>
<dbReference type="InterPro" id="IPR043128">
    <property type="entry name" value="Rev_trsase/Diguanyl_cyclase"/>
</dbReference>
<protein>
    <submittedName>
        <fullName evidence="5">EAL domain-containing protein</fullName>
    </submittedName>
</protein>
<comment type="caution">
    <text evidence="5">The sequence shown here is derived from an EMBL/GenBank/DDBJ whole genome shotgun (WGS) entry which is preliminary data.</text>
</comment>
<sequence>MDLKVWFSHFVSLNNFRVFVCLAFIQFVALCVGSQNVVAQDAVASDLLTDTKPISIVEASDISRSLNLQVIADLHYTSQGLLLSDVAQLTKWHRDYSVYPIPDDKVLWLRFQIQNSSNLNESLMLIAGNTFIDRVDGFLLDEQGRIIQSIQRNHMNRSANASGLHGFKMAITVRPDQLLSVYLRVDDDGPAMLPVELWQEKSFQQQSSIRLILLGALSGGLSLLATYFLITYMLRNAPARFWFSIFAVASMTTLLSAEGMLPSLFNLPAFAAEITAFSLTISLFAAIKIGRDIFAPVSPLWLRAHYILLIVPVVTLFLYNDFWQLISILGVIATFLCSKLFATLIYRSKIDLRSTVIYFCGWLALAAVAALEVLSFTQGASHLSYSAALPFAFTCFGIMLIGVAIISREHSYTHRIEANQLSTIDDLGKYKNLFENTAEGLYSATDKGVLLQVNPALAFLFGFSSPEECLKSFTNIHDFFADPIEADMLLGELSSHQTVLGKEFRGKRLNGGEFWFSISSQLSKTTSEAKHFGSLFDITERRINQVNMQYLNTHDQLTGLHNRRHFLQLLEERITQTNVDDNNCALFYIDVDQFKLINDTCGHTAGDVFIKELAHVLFEIVQPNDIFARLSADEFGLLIHYDDEKDIELTTQRILTQVRSFSFKWDRHLFTQSVSIGIAKHESNVISAEELLSFADTACIVAKENGRDKVHVFSKDMGTNNSYERELYWVGEVNRALNEDSFELYYQHYRPLNKADDADYYEILVRLKMQDGELMLPEFFMPAAERYNLSNKIDKWVVENYFSWLSSQSEVIDSLGKCNINITGPSLSDEDFQFFLLNAFEKYHIPYEKICFEITETMAIIKMNDAIAFIKQFKKLGCTFALDDFGSGFSSYGYLKNLPVDFVKIDGNFVRDILTDPIDLAMVTSIKDVAEAMSIKTVAEFVESEDIMVQLGKMGVDYAQGYCVAKPDPLSAFVSYNERVLRSE</sequence>